<protein>
    <recommendedName>
        <fullName evidence="5">Metallothionein</fullName>
    </recommendedName>
</protein>
<name>A0A5E7W7Y7_PSEFL</name>
<evidence type="ECO:0008006" key="5">
    <source>
        <dbReference type="Google" id="ProtNLM"/>
    </source>
</evidence>
<dbReference type="Pfam" id="PF02069">
    <property type="entry name" value="Metallothio_Pro"/>
    <property type="match status" value="1"/>
</dbReference>
<evidence type="ECO:0000313" key="4">
    <source>
        <dbReference type="Proteomes" id="UP000325645"/>
    </source>
</evidence>
<evidence type="ECO:0000256" key="1">
    <source>
        <dbReference type="ARBA" id="ARBA00022723"/>
    </source>
</evidence>
<dbReference type="InterPro" id="IPR006750">
    <property type="entry name" value="YdcZ"/>
</dbReference>
<dbReference type="SUPFAM" id="SSF57868">
    <property type="entry name" value="Metallothionein"/>
    <property type="match status" value="1"/>
</dbReference>
<sequence length="155" mass="17033">MLAIAVFQPIFVSTDTLLSRASIGIAMIAILPGQVGKSVLIDHFGWLGNPAIELSSSRILAMVRLALALLFMYRSNTRQLLHWNYGAHSSHRTTTTNGVRLMIDSESICDCPKCSCKLGEHPIARHGKHYCCEACAKHHEHGEECASKGCKCAQR</sequence>
<dbReference type="InterPro" id="IPR017854">
    <property type="entry name" value="Metalthion_dom_sf"/>
</dbReference>
<reference evidence="3 4" key="1">
    <citation type="submission" date="2019-09" db="EMBL/GenBank/DDBJ databases">
        <authorList>
            <person name="Chandra G."/>
            <person name="Truman W A."/>
        </authorList>
    </citation>
    <scope>NUCLEOTIDE SEQUENCE [LARGE SCALE GENOMIC DNA]</scope>
    <source>
        <strain evidence="3">PS943</strain>
    </source>
</reference>
<keyword evidence="1" id="KW-0479">Metal-binding</keyword>
<dbReference type="GO" id="GO:0046872">
    <property type="term" value="F:metal ion binding"/>
    <property type="evidence" value="ECO:0007669"/>
    <property type="project" value="UniProtKB-KW"/>
</dbReference>
<keyword evidence="2" id="KW-0480">Metal-thiolate cluster</keyword>
<organism evidence="3 4">
    <name type="scientific">Pseudomonas fluorescens</name>
    <dbReference type="NCBI Taxonomy" id="294"/>
    <lineage>
        <taxon>Bacteria</taxon>
        <taxon>Pseudomonadati</taxon>
        <taxon>Pseudomonadota</taxon>
        <taxon>Gammaproteobacteria</taxon>
        <taxon>Pseudomonadales</taxon>
        <taxon>Pseudomonadaceae</taxon>
        <taxon>Pseudomonas</taxon>
    </lineage>
</organism>
<dbReference type="InterPro" id="IPR000518">
    <property type="entry name" value="Metalthion_fam14_prok"/>
</dbReference>
<dbReference type="Gene3D" id="2.30.170.10">
    <property type="match status" value="1"/>
</dbReference>
<evidence type="ECO:0000313" key="3">
    <source>
        <dbReference type="EMBL" id="VVQ31146.1"/>
    </source>
</evidence>
<dbReference type="EMBL" id="CABVJH010000003">
    <property type="protein sequence ID" value="VVQ31146.1"/>
    <property type="molecule type" value="Genomic_DNA"/>
</dbReference>
<accession>A0A5E7W7Y7</accession>
<proteinExistence type="predicted"/>
<gene>
    <name evidence="3" type="ORF">PS943_02242</name>
</gene>
<evidence type="ECO:0000256" key="2">
    <source>
        <dbReference type="ARBA" id="ARBA00022851"/>
    </source>
</evidence>
<dbReference type="AlphaFoldDB" id="A0A5E7W7Y7"/>
<dbReference type="Pfam" id="PF04657">
    <property type="entry name" value="DMT_YdcZ"/>
    <property type="match status" value="1"/>
</dbReference>
<dbReference type="Proteomes" id="UP000325645">
    <property type="component" value="Unassembled WGS sequence"/>
</dbReference>